<evidence type="ECO:0000313" key="16">
    <source>
        <dbReference type="Proteomes" id="UP001202328"/>
    </source>
</evidence>
<dbReference type="Gene3D" id="3.10.129.10">
    <property type="entry name" value="Hotdog Thioesterase"/>
    <property type="match status" value="1"/>
</dbReference>
<comment type="subcellular location">
    <subcellularLocation>
        <location evidence="1 11">Plastid</location>
        <location evidence="1 11">Chloroplast</location>
    </subcellularLocation>
</comment>
<evidence type="ECO:0000313" key="15">
    <source>
        <dbReference type="EMBL" id="KAI3909724.1"/>
    </source>
</evidence>
<dbReference type="PANTHER" id="PTHR31727">
    <property type="entry name" value="OLEOYL-ACYL CARRIER PROTEIN THIOESTERASE 1, CHLOROPLASTIC"/>
    <property type="match status" value="1"/>
</dbReference>
<evidence type="ECO:0000256" key="11">
    <source>
        <dbReference type="RuleBase" id="RU363096"/>
    </source>
</evidence>
<dbReference type="InterPro" id="IPR045023">
    <property type="entry name" value="FATA/B"/>
</dbReference>
<dbReference type="PANTHER" id="PTHR31727:SF2">
    <property type="entry name" value="PALMITOYL-ACYL CARRIER PROTEIN THIOESTERASE, CHLOROPLASTIC"/>
    <property type="match status" value="1"/>
</dbReference>
<sequence>MVATSTIAAPAANCSLTTATLVTKISGGSDSVTSLGMKSNTKPCCRGLRVKVKAQAPEKNINGSILNNYSTTTTETTKEEEKEETYINSELPEWNMLLKAIMGLFLATDIQWPLSKLRRSQHDKLVDSFSQGRLVQGGYVFRQNFSIRSYEIGPHRTATIGTLINHLQETVANHVRGAGLLGDGFASTPEMTRRNLIWVVAKMQVIVDQYPSWGDVVQIDTWFTSASEKNGLANHWLLRDANTGQILAKATSVWILMNKITRKLSKIPEEVRGELEPFQVIGELGSYFANHRFPEGRKLSKLHDNTADFVQAGLTTRLSDLDVHQHVNFSRYIGWILENAPPSILESHELYDMDLAFRRECGVGNVLKSLTAVVGGSSSIEAGSIIECDHMLQLENNGHEVMRGRTKWRPKGFNNIANIGQISAE</sequence>
<dbReference type="GO" id="GO:0000036">
    <property type="term" value="F:acyl carrier activity"/>
    <property type="evidence" value="ECO:0007669"/>
    <property type="project" value="TreeGrafter"/>
</dbReference>
<comment type="function">
    <text evidence="11">Plays an essential role in chain termination during de novo fatty acid synthesis.</text>
</comment>
<feature type="domain" description="Acyl-ACP thioesterase-like C-terminal" evidence="14">
    <location>
        <begin position="308"/>
        <end position="409"/>
    </location>
</feature>
<evidence type="ECO:0000259" key="13">
    <source>
        <dbReference type="Pfam" id="PF12590"/>
    </source>
</evidence>
<feature type="domain" description="Acyl-ACP thioesterase N-terminal hotdog" evidence="12">
    <location>
        <begin position="138"/>
        <end position="273"/>
    </location>
</feature>
<dbReference type="CDD" id="cd00586">
    <property type="entry name" value="4HBT"/>
    <property type="match status" value="1"/>
</dbReference>
<dbReference type="Pfam" id="PF20791">
    <property type="entry name" value="Acyl-ACP_TE_C"/>
    <property type="match status" value="1"/>
</dbReference>
<evidence type="ECO:0000256" key="8">
    <source>
        <dbReference type="ARBA" id="ARBA00022946"/>
    </source>
</evidence>
<feature type="domain" description="Acyl-ACP-thioesterase N-terminal" evidence="13">
    <location>
        <begin position="2"/>
        <end position="127"/>
    </location>
</feature>
<evidence type="ECO:0000256" key="3">
    <source>
        <dbReference type="ARBA" id="ARBA00022516"/>
    </source>
</evidence>
<comment type="similarity">
    <text evidence="2 11">Belongs to the acyl-ACP thioesterase family.</text>
</comment>
<dbReference type="FunFam" id="3.10.129.10:FF:000014">
    <property type="entry name" value="Acyl-[acyl-carrier-protein] hydrolase"/>
    <property type="match status" value="1"/>
</dbReference>
<keyword evidence="10 11" id="KW-0275">Fatty acid biosynthesis</keyword>
<dbReference type="SUPFAM" id="SSF54637">
    <property type="entry name" value="Thioesterase/thiol ester dehydrase-isomerase"/>
    <property type="match status" value="2"/>
</dbReference>
<keyword evidence="3 11" id="KW-0444">Lipid biosynthesis</keyword>
<keyword evidence="8" id="KW-0809">Transit peptide</keyword>
<dbReference type="InterPro" id="IPR021113">
    <property type="entry name" value="Acyl-ACP-thioesterase_N"/>
</dbReference>
<evidence type="ECO:0000256" key="4">
    <source>
        <dbReference type="ARBA" id="ARBA00022528"/>
    </source>
</evidence>
<dbReference type="Pfam" id="PF01643">
    <property type="entry name" value="Acyl-ACP_TE"/>
    <property type="match status" value="1"/>
</dbReference>
<keyword evidence="5 11" id="KW-0934">Plastid</keyword>
<evidence type="ECO:0000256" key="6">
    <source>
        <dbReference type="ARBA" id="ARBA00022801"/>
    </source>
</evidence>
<protein>
    <recommendedName>
        <fullName evidence="11">Acyl-[acyl-carrier-protein] hydrolase</fullName>
        <ecNumber evidence="11">3.1.2.-</ecNumber>
    </recommendedName>
</protein>
<dbReference type="EMBL" id="JAJJMB010010315">
    <property type="protein sequence ID" value="KAI3909724.1"/>
    <property type="molecule type" value="Genomic_DNA"/>
</dbReference>
<dbReference type="InterPro" id="IPR029069">
    <property type="entry name" value="HotDog_dom_sf"/>
</dbReference>
<evidence type="ECO:0000256" key="10">
    <source>
        <dbReference type="ARBA" id="ARBA00023160"/>
    </source>
</evidence>
<evidence type="ECO:0000256" key="1">
    <source>
        <dbReference type="ARBA" id="ARBA00004229"/>
    </source>
</evidence>
<dbReference type="Proteomes" id="UP001202328">
    <property type="component" value="Unassembled WGS sequence"/>
</dbReference>
<evidence type="ECO:0000259" key="12">
    <source>
        <dbReference type="Pfam" id="PF01643"/>
    </source>
</evidence>
<keyword evidence="16" id="KW-1185">Reference proteome</keyword>
<organism evidence="15 16">
    <name type="scientific">Papaver atlanticum</name>
    <dbReference type="NCBI Taxonomy" id="357466"/>
    <lineage>
        <taxon>Eukaryota</taxon>
        <taxon>Viridiplantae</taxon>
        <taxon>Streptophyta</taxon>
        <taxon>Embryophyta</taxon>
        <taxon>Tracheophyta</taxon>
        <taxon>Spermatophyta</taxon>
        <taxon>Magnoliopsida</taxon>
        <taxon>Ranunculales</taxon>
        <taxon>Papaveraceae</taxon>
        <taxon>Papaveroideae</taxon>
        <taxon>Papaver</taxon>
    </lineage>
</organism>
<name>A0AAD4SLC6_9MAGN</name>
<dbReference type="AlphaFoldDB" id="A0AAD4SLC6"/>
<keyword evidence="7 11" id="KW-0276">Fatty acid metabolism</keyword>
<gene>
    <name evidence="15" type="ORF">MKW98_014141</name>
</gene>
<evidence type="ECO:0000256" key="9">
    <source>
        <dbReference type="ARBA" id="ARBA00023098"/>
    </source>
</evidence>
<keyword evidence="4 11" id="KW-0150">Chloroplast</keyword>
<keyword evidence="6 11" id="KW-0378">Hydrolase</keyword>
<keyword evidence="9 11" id="KW-0443">Lipid metabolism</keyword>
<evidence type="ECO:0000256" key="2">
    <source>
        <dbReference type="ARBA" id="ARBA00006500"/>
    </source>
</evidence>
<comment type="caution">
    <text evidence="15">The sequence shown here is derived from an EMBL/GenBank/DDBJ whole genome shotgun (WGS) entry which is preliminary data.</text>
</comment>
<evidence type="ECO:0000256" key="7">
    <source>
        <dbReference type="ARBA" id="ARBA00022832"/>
    </source>
</evidence>
<dbReference type="InterPro" id="IPR049427">
    <property type="entry name" value="Acyl-ACP_TE_C"/>
</dbReference>
<proteinExistence type="inferred from homology"/>
<evidence type="ECO:0000256" key="5">
    <source>
        <dbReference type="ARBA" id="ARBA00022640"/>
    </source>
</evidence>
<reference evidence="15" key="1">
    <citation type="submission" date="2022-04" db="EMBL/GenBank/DDBJ databases">
        <title>A functionally conserved STORR gene fusion in Papaver species that diverged 16.8 million years ago.</title>
        <authorList>
            <person name="Catania T."/>
        </authorList>
    </citation>
    <scope>NUCLEOTIDE SEQUENCE</scope>
    <source>
        <strain evidence="15">S-188037</strain>
    </source>
</reference>
<evidence type="ECO:0000259" key="14">
    <source>
        <dbReference type="Pfam" id="PF20791"/>
    </source>
</evidence>
<dbReference type="GO" id="GO:0009507">
    <property type="term" value="C:chloroplast"/>
    <property type="evidence" value="ECO:0007669"/>
    <property type="project" value="UniProtKB-SubCell"/>
</dbReference>
<accession>A0AAD4SLC6</accession>
<dbReference type="InterPro" id="IPR002864">
    <property type="entry name" value="Acyl-ACP_thioesterase_NHD"/>
</dbReference>
<dbReference type="GO" id="GO:0016297">
    <property type="term" value="F:fatty acyl-[ACP] hydrolase activity"/>
    <property type="evidence" value="ECO:0007669"/>
    <property type="project" value="InterPro"/>
</dbReference>
<dbReference type="Pfam" id="PF12590">
    <property type="entry name" value="Acyl-thio_N"/>
    <property type="match status" value="1"/>
</dbReference>
<dbReference type="EC" id="3.1.2.-" evidence="11"/>